<proteinExistence type="predicted"/>
<evidence type="ECO:0000256" key="1">
    <source>
        <dbReference type="SAM" id="Coils"/>
    </source>
</evidence>
<protein>
    <submittedName>
        <fullName evidence="2">Uncharacterized protein</fullName>
    </submittedName>
</protein>
<feature type="coiled-coil region" evidence="1">
    <location>
        <begin position="26"/>
        <end position="53"/>
    </location>
</feature>
<keyword evidence="1" id="KW-0175">Coiled coil</keyword>
<dbReference type="AlphaFoldDB" id="A0A2W4XKV8"/>
<reference evidence="2 3" key="2">
    <citation type="submission" date="2018-06" db="EMBL/GenBank/DDBJ databases">
        <title>Metagenomic assembly of (sub)arctic Cyanobacteria and their associated microbiome from non-axenic cultures.</title>
        <authorList>
            <person name="Baurain D."/>
        </authorList>
    </citation>
    <scope>NUCLEOTIDE SEQUENCE [LARGE SCALE GENOMIC DNA]</scope>
    <source>
        <strain evidence="2">ULC027bin1</strain>
    </source>
</reference>
<evidence type="ECO:0000313" key="2">
    <source>
        <dbReference type="EMBL" id="PZO58063.1"/>
    </source>
</evidence>
<gene>
    <name evidence="2" type="ORF">DCF15_05875</name>
</gene>
<reference evidence="3" key="1">
    <citation type="submission" date="2018-04" db="EMBL/GenBank/DDBJ databases">
        <authorList>
            <person name="Cornet L."/>
        </authorList>
    </citation>
    <scope>NUCLEOTIDE SEQUENCE [LARGE SCALE GENOMIC DNA]</scope>
</reference>
<sequence>MNLDFSAFDTALNQLGQSITTNAHGARSHLSQLADLQAELDRLKVEARGKTKITISIEFDARPSTSESIPTIAEARRAFNAKAVLYQERLKNG</sequence>
<evidence type="ECO:0000313" key="3">
    <source>
        <dbReference type="Proteomes" id="UP000249794"/>
    </source>
</evidence>
<dbReference type="EMBL" id="QBMP01000039">
    <property type="protein sequence ID" value="PZO58063.1"/>
    <property type="molecule type" value="Genomic_DNA"/>
</dbReference>
<organism evidence="2 3">
    <name type="scientific">Phormidesmis priestleyi</name>
    <dbReference type="NCBI Taxonomy" id="268141"/>
    <lineage>
        <taxon>Bacteria</taxon>
        <taxon>Bacillati</taxon>
        <taxon>Cyanobacteriota</taxon>
        <taxon>Cyanophyceae</taxon>
        <taxon>Leptolyngbyales</taxon>
        <taxon>Leptolyngbyaceae</taxon>
        <taxon>Phormidesmis</taxon>
    </lineage>
</organism>
<dbReference type="Proteomes" id="UP000249794">
    <property type="component" value="Unassembled WGS sequence"/>
</dbReference>
<accession>A0A2W4XKV8</accession>
<comment type="caution">
    <text evidence="2">The sequence shown here is derived from an EMBL/GenBank/DDBJ whole genome shotgun (WGS) entry which is preliminary data.</text>
</comment>
<name>A0A2W4XKV8_9CYAN</name>